<dbReference type="GO" id="GO:0016301">
    <property type="term" value="F:kinase activity"/>
    <property type="evidence" value="ECO:0007669"/>
    <property type="project" value="UniProtKB-KW"/>
</dbReference>
<keyword evidence="9" id="KW-0472">Membrane</keyword>
<evidence type="ECO:0000256" key="2">
    <source>
        <dbReference type="ARBA" id="ARBA00012438"/>
    </source>
</evidence>
<dbReference type="InterPro" id="IPR036259">
    <property type="entry name" value="MFS_trans_sf"/>
</dbReference>
<evidence type="ECO:0000256" key="4">
    <source>
        <dbReference type="ARBA" id="ARBA00022679"/>
    </source>
</evidence>
<keyword evidence="4" id="KW-0808">Transferase</keyword>
<dbReference type="Proteomes" id="UP000295818">
    <property type="component" value="Unassembled WGS sequence"/>
</dbReference>
<keyword evidence="9" id="KW-0812">Transmembrane</keyword>
<keyword evidence="14" id="KW-1185">Reference proteome</keyword>
<keyword evidence="7" id="KW-0067">ATP-binding</keyword>
<protein>
    <recommendedName>
        <fullName evidence="2">histidine kinase</fullName>
        <ecNumber evidence="2">2.7.13.3</ecNumber>
    </recommendedName>
</protein>
<comment type="caution">
    <text evidence="13">The sequence shown here is derived from an EMBL/GenBank/DDBJ whole genome shotgun (WGS) entry which is preliminary data.</text>
</comment>
<dbReference type="CDD" id="cd16917">
    <property type="entry name" value="HATPase_UhpB-NarQ-NarX-like"/>
    <property type="match status" value="1"/>
</dbReference>
<dbReference type="InterPro" id="IPR055558">
    <property type="entry name" value="DUF7134"/>
</dbReference>
<feature type="transmembrane region" description="Helical" evidence="9">
    <location>
        <begin position="27"/>
        <end position="44"/>
    </location>
</feature>
<keyword evidence="9" id="KW-1133">Transmembrane helix</keyword>
<evidence type="ECO:0000313" key="14">
    <source>
        <dbReference type="Proteomes" id="UP000295818"/>
    </source>
</evidence>
<evidence type="ECO:0000256" key="1">
    <source>
        <dbReference type="ARBA" id="ARBA00000085"/>
    </source>
</evidence>
<evidence type="ECO:0000259" key="12">
    <source>
        <dbReference type="Pfam" id="PF23539"/>
    </source>
</evidence>
<evidence type="ECO:0000259" key="10">
    <source>
        <dbReference type="Pfam" id="PF02518"/>
    </source>
</evidence>
<evidence type="ECO:0000259" key="11">
    <source>
        <dbReference type="Pfam" id="PF07730"/>
    </source>
</evidence>
<dbReference type="Pfam" id="PF23539">
    <property type="entry name" value="DUF7134"/>
    <property type="match status" value="1"/>
</dbReference>
<name>A0ABY2BN60_9ACTN</name>
<keyword evidence="6 13" id="KW-0418">Kinase</keyword>
<dbReference type="Gene3D" id="1.20.5.1930">
    <property type="match status" value="1"/>
</dbReference>
<feature type="transmembrane region" description="Helical" evidence="9">
    <location>
        <begin position="118"/>
        <end position="138"/>
    </location>
</feature>
<reference evidence="13 14" key="1">
    <citation type="journal article" date="2015" name="Stand. Genomic Sci.">
        <title>Genomic Encyclopedia of Bacterial and Archaeal Type Strains, Phase III: the genomes of soil and plant-associated and newly described type strains.</title>
        <authorList>
            <person name="Whitman W.B."/>
            <person name="Woyke T."/>
            <person name="Klenk H.P."/>
            <person name="Zhou Y."/>
            <person name="Lilburn T.G."/>
            <person name="Beck B.J."/>
            <person name="De Vos P."/>
            <person name="Vandamme P."/>
            <person name="Eisen J.A."/>
            <person name="Garrity G."/>
            <person name="Hugenholtz P."/>
            <person name="Kyrpides N.C."/>
        </authorList>
    </citation>
    <scope>NUCLEOTIDE SEQUENCE [LARGE SCALE GENOMIC DNA]</scope>
    <source>
        <strain evidence="13 14">VKM Ac-2538</strain>
    </source>
</reference>
<evidence type="ECO:0000313" key="13">
    <source>
        <dbReference type="EMBL" id="TCO25855.1"/>
    </source>
</evidence>
<comment type="catalytic activity">
    <reaction evidence="1">
        <text>ATP + protein L-histidine = ADP + protein N-phospho-L-histidine.</text>
        <dbReference type="EC" id="2.7.13.3"/>
    </reaction>
</comment>
<dbReference type="InterPro" id="IPR050482">
    <property type="entry name" value="Sensor_HK_TwoCompSys"/>
</dbReference>
<evidence type="ECO:0000256" key="8">
    <source>
        <dbReference type="ARBA" id="ARBA00023012"/>
    </source>
</evidence>
<dbReference type="SUPFAM" id="SSF103473">
    <property type="entry name" value="MFS general substrate transporter"/>
    <property type="match status" value="1"/>
</dbReference>
<evidence type="ECO:0000256" key="9">
    <source>
        <dbReference type="SAM" id="Phobius"/>
    </source>
</evidence>
<feature type="domain" description="Histidine kinase/HSP90-like ATPase" evidence="10">
    <location>
        <begin position="301"/>
        <end position="388"/>
    </location>
</feature>
<dbReference type="InterPro" id="IPR003594">
    <property type="entry name" value="HATPase_dom"/>
</dbReference>
<feature type="transmembrane region" description="Helical" evidence="9">
    <location>
        <begin position="92"/>
        <end position="111"/>
    </location>
</feature>
<feature type="domain" description="Signal transduction histidine kinase subgroup 3 dimerisation and phosphoacceptor" evidence="11">
    <location>
        <begin position="190"/>
        <end position="256"/>
    </location>
</feature>
<proteinExistence type="predicted"/>
<keyword evidence="3" id="KW-0597">Phosphoprotein</keyword>
<dbReference type="InterPro" id="IPR036890">
    <property type="entry name" value="HATPase_C_sf"/>
</dbReference>
<keyword evidence="5" id="KW-0547">Nucleotide-binding</keyword>
<organism evidence="13 14">
    <name type="scientific">Kribbella orskensis</name>
    <dbReference type="NCBI Taxonomy" id="2512216"/>
    <lineage>
        <taxon>Bacteria</taxon>
        <taxon>Bacillati</taxon>
        <taxon>Actinomycetota</taxon>
        <taxon>Actinomycetes</taxon>
        <taxon>Propionibacteriales</taxon>
        <taxon>Kribbellaceae</taxon>
        <taxon>Kribbella</taxon>
    </lineage>
</organism>
<sequence length="390" mass="42395">MTSGEPDLYGSRVSTAEPTVGDRVKRLALPVVLSFVAVVGSLGASRGQEDRRAADWFMVVLLLIGTVSLYWLRTHPVPVLWATVVSTLAYMLMEYPWGPVIFSFVIAVFTVIRTGHRLAGWSGLIALYVGHVVGRLILGINEQGVYQVLLVGTCFVVLGFVAELFRGHRERVMAANKTRREAELRRAGEERLRIAQELHDVVAHHISLINVQASTALHLVDRQPEQAGPALAAIKEASKEALVELRSIVGVLRQSDESAPRQPVTGLDRLEHLVSRTAMAGLEVHTVVHGEARPLPTGLDRAAFRIIQESLTNIVRHAKATEATVRIQYGDESLLLQVDDDGNSLAGPPKEGNGIVGMRERATALGGTLTTTRTPTGSLRITAQLPLPLP</sequence>
<evidence type="ECO:0000256" key="7">
    <source>
        <dbReference type="ARBA" id="ARBA00022840"/>
    </source>
</evidence>
<dbReference type="PANTHER" id="PTHR24421:SF10">
    <property type="entry name" value="NITRATE_NITRITE SENSOR PROTEIN NARQ"/>
    <property type="match status" value="1"/>
</dbReference>
<feature type="transmembrane region" description="Helical" evidence="9">
    <location>
        <begin position="56"/>
        <end position="72"/>
    </location>
</feature>
<dbReference type="Pfam" id="PF07730">
    <property type="entry name" value="HisKA_3"/>
    <property type="match status" value="1"/>
</dbReference>
<dbReference type="EC" id="2.7.13.3" evidence="2"/>
<dbReference type="Pfam" id="PF02518">
    <property type="entry name" value="HATPase_c"/>
    <property type="match status" value="1"/>
</dbReference>
<accession>A0ABY2BN60</accession>
<evidence type="ECO:0000256" key="3">
    <source>
        <dbReference type="ARBA" id="ARBA00022553"/>
    </source>
</evidence>
<keyword evidence="8" id="KW-0902">Two-component regulatory system</keyword>
<dbReference type="PANTHER" id="PTHR24421">
    <property type="entry name" value="NITRATE/NITRITE SENSOR PROTEIN NARX-RELATED"/>
    <property type="match status" value="1"/>
</dbReference>
<feature type="transmembrane region" description="Helical" evidence="9">
    <location>
        <begin position="144"/>
        <end position="165"/>
    </location>
</feature>
<gene>
    <name evidence="13" type="ORF">EV644_104359</name>
</gene>
<dbReference type="Gene3D" id="3.30.565.10">
    <property type="entry name" value="Histidine kinase-like ATPase, C-terminal domain"/>
    <property type="match status" value="1"/>
</dbReference>
<feature type="domain" description="DUF7134" evidence="12">
    <location>
        <begin position="31"/>
        <end position="164"/>
    </location>
</feature>
<evidence type="ECO:0000256" key="6">
    <source>
        <dbReference type="ARBA" id="ARBA00022777"/>
    </source>
</evidence>
<dbReference type="SUPFAM" id="SSF55874">
    <property type="entry name" value="ATPase domain of HSP90 chaperone/DNA topoisomerase II/histidine kinase"/>
    <property type="match status" value="1"/>
</dbReference>
<dbReference type="InterPro" id="IPR011712">
    <property type="entry name" value="Sig_transdc_His_kin_sub3_dim/P"/>
</dbReference>
<evidence type="ECO:0000256" key="5">
    <source>
        <dbReference type="ARBA" id="ARBA00022741"/>
    </source>
</evidence>
<dbReference type="EMBL" id="SLWM01000004">
    <property type="protein sequence ID" value="TCO25855.1"/>
    <property type="molecule type" value="Genomic_DNA"/>
</dbReference>